<keyword evidence="2" id="KW-1185">Reference proteome</keyword>
<dbReference type="EMBL" id="GL379874">
    <property type="protein sequence ID" value="EGT59106.1"/>
    <property type="molecule type" value="Genomic_DNA"/>
</dbReference>
<evidence type="ECO:0000313" key="1">
    <source>
        <dbReference type="EMBL" id="EGT59106.1"/>
    </source>
</evidence>
<gene>
    <name evidence="1" type="ORF">CAEBREN_24107</name>
</gene>
<reference evidence="2" key="1">
    <citation type="submission" date="2011-07" db="EMBL/GenBank/DDBJ databases">
        <authorList>
            <consortium name="Caenorhabditis brenneri Sequencing and Analysis Consortium"/>
            <person name="Wilson R.K."/>
        </authorList>
    </citation>
    <scope>NUCLEOTIDE SEQUENCE [LARGE SCALE GENOMIC DNA]</scope>
    <source>
        <strain evidence="2">PB2801</strain>
    </source>
</reference>
<dbReference type="Proteomes" id="UP000008068">
    <property type="component" value="Unassembled WGS sequence"/>
</dbReference>
<name>G0NEU8_CAEBE</name>
<sequence>MGVFYSKTPRIQSQRRTRIMENSYFKPCPGFPLLITKDEVNMTMKEMKTDLFLTTDTFIKRICEDRVRNWTKRMDVTAPDVWPQFVQTRASILAANGHWPEEIPREGALEVFRASGN</sequence>
<protein>
    <submittedName>
        <fullName evidence="1">Uncharacterized protein</fullName>
    </submittedName>
</protein>
<evidence type="ECO:0000313" key="2">
    <source>
        <dbReference type="Proteomes" id="UP000008068"/>
    </source>
</evidence>
<proteinExistence type="predicted"/>
<dbReference type="HOGENOM" id="CLU_2086941_0_0_1"/>
<dbReference type="AlphaFoldDB" id="G0NEU8"/>
<dbReference type="InParanoid" id="G0NEU8"/>
<accession>G0NEU8</accession>
<organism evidence="2">
    <name type="scientific">Caenorhabditis brenneri</name>
    <name type="common">Nematode worm</name>
    <dbReference type="NCBI Taxonomy" id="135651"/>
    <lineage>
        <taxon>Eukaryota</taxon>
        <taxon>Metazoa</taxon>
        <taxon>Ecdysozoa</taxon>
        <taxon>Nematoda</taxon>
        <taxon>Chromadorea</taxon>
        <taxon>Rhabditida</taxon>
        <taxon>Rhabditina</taxon>
        <taxon>Rhabditomorpha</taxon>
        <taxon>Rhabditoidea</taxon>
        <taxon>Rhabditidae</taxon>
        <taxon>Peloderinae</taxon>
        <taxon>Caenorhabditis</taxon>
    </lineage>
</organism>